<dbReference type="STRING" id="7739.C3XV88"/>
<feature type="disulfide bond" evidence="9">
    <location>
        <begin position="341"/>
        <end position="356"/>
    </location>
</feature>
<keyword evidence="6 9" id="KW-1015">Disulfide bond</keyword>
<dbReference type="Gene3D" id="4.10.1220.10">
    <property type="entry name" value="EGF-type module"/>
    <property type="match status" value="1"/>
</dbReference>
<dbReference type="PANTHER" id="PTHR22722:SF5">
    <property type="entry name" value="LOW-DENSITY LIPOPROTEIN RECEPTOR-RELATED PROTEIN 1B"/>
    <property type="match status" value="1"/>
</dbReference>
<feature type="disulfide bond" evidence="9">
    <location>
        <begin position="379"/>
        <end position="394"/>
    </location>
</feature>
<organism>
    <name type="scientific">Branchiostoma floridae</name>
    <name type="common">Florida lancelet</name>
    <name type="synonym">Amphioxus</name>
    <dbReference type="NCBI Taxonomy" id="7739"/>
    <lineage>
        <taxon>Eukaryota</taxon>
        <taxon>Metazoa</taxon>
        <taxon>Chordata</taxon>
        <taxon>Cephalochordata</taxon>
        <taxon>Leptocardii</taxon>
        <taxon>Amphioxiformes</taxon>
        <taxon>Branchiostomatidae</taxon>
        <taxon>Branchiostoma</taxon>
    </lineage>
</organism>
<evidence type="ECO:0000256" key="9">
    <source>
        <dbReference type="PROSITE-ProRule" id="PRU00124"/>
    </source>
</evidence>
<evidence type="ECO:0000256" key="8">
    <source>
        <dbReference type="ARBA" id="ARBA00023180"/>
    </source>
</evidence>
<proteinExistence type="predicted"/>
<feature type="disulfide bond" evidence="9">
    <location>
        <begin position="285"/>
        <end position="297"/>
    </location>
</feature>
<dbReference type="PROSITE" id="PS01209">
    <property type="entry name" value="LDLRA_1"/>
    <property type="match status" value="5"/>
</dbReference>
<dbReference type="InParanoid" id="C3XV88"/>
<feature type="disulfide bond" evidence="9">
    <location>
        <begin position="560"/>
        <end position="575"/>
    </location>
</feature>
<feature type="chain" id="PRO_5002933235" description="F5/8 type C domain-containing protein" evidence="11">
    <location>
        <begin position="18"/>
        <end position="1277"/>
    </location>
</feature>
<dbReference type="SUPFAM" id="SSF49785">
    <property type="entry name" value="Galactose-binding domain-like"/>
    <property type="match status" value="3"/>
</dbReference>
<feature type="region of interest" description="Disordered" evidence="10">
    <location>
        <begin position="1176"/>
        <end position="1210"/>
    </location>
</feature>
<dbReference type="CDD" id="cd00057">
    <property type="entry name" value="FA58C"/>
    <property type="match status" value="2"/>
</dbReference>
<dbReference type="AlphaFoldDB" id="C3XV88"/>
<feature type="disulfide bond" evidence="9">
    <location>
        <begin position="329"/>
        <end position="347"/>
    </location>
</feature>
<dbReference type="InterPro" id="IPR036055">
    <property type="entry name" value="LDL_receptor-like_sf"/>
</dbReference>
<dbReference type="InterPro" id="IPR051221">
    <property type="entry name" value="LDLR-related"/>
</dbReference>
<dbReference type="PRINTS" id="PR00261">
    <property type="entry name" value="LDLRECEPTOR"/>
</dbReference>
<feature type="disulfide bond" evidence="9">
    <location>
        <begin position="88"/>
        <end position="103"/>
    </location>
</feature>
<feature type="disulfide bond" evidence="9">
    <location>
        <begin position="153"/>
        <end position="171"/>
    </location>
</feature>
<evidence type="ECO:0000256" key="2">
    <source>
        <dbReference type="ARBA" id="ARBA00022692"/>
    </source>
</evidence>
<feature type="domain" description="F5/8 type C" evidence="12">
    <location>
        <begin position="783"/>
        <end position="943"/>
    </location>
</feature>
<dbReference type="InterPro" id="IPR008979">
    <property type="entry name" value="Galactose-bd-like_sf"/>
</dbReference>
<dbReference type="CDD" id="cd00112">
    <property type="entry name" value="LDLa"/>
    <property type="match status" value="11"/>
</dbReference>
<evidence type="ECO:0000256" key="1">
    <source>
        <dbReference type="ARBA" id="ARBA00004167"/>
    </source>
</evidence>
<dbReference type="PROSITE" id="PS50068">
    <property type="entry name" value="LDLRA_2"/>
    <property type="match status" value="14"/>
</dbReference>
<feature type="disulfide bond" evidence="9">
    <location>
        <begin position="322"/>
        <end position="334"/>
    </location>
</feature>
<feature type="disulfide bond" evidence="9">
    <location>
        <begin position="599"/>
        <end position="614"/>
    </location>
</feature>
<dbReference type="SMART" id="SM00231">
    <property type="entry name" value="FA58C"/>
    <property type="match status" value="2"/>
</dbReference>
<dbReference type="SUPFAM" id="SSF57424">
    <property type="entry name" value="LDL receptor-like module"/>
    <property type="match status" value="12"/>
</dbReference>
<reference evidence="13" key="1">
    <citation type="journal article" date="2008" name="Nature">
        <title>The amphioxus genome and the evolution of the chordate karyotype.</title>
        <authorList>
            <consortium name="US DOE Joint Genome Institute (JGI-PGF)"/>
            <person name="Putnam N.H."/>
            <person name="Butts T."/>
            <person name="Ferrier D.E.K."/>
            <person name="Furlong R.F."/>
            <person name="Hellsten U."/>
            <person name="Kawashima T."/>
            <person name="Robinson-Rechavi M."/>
            <person name="Shoguchi E."/>
            <person name="Terry A."/>
            <person name="Yu J.-K."/>
            <person name="Benito-Gutierrez E.L."/>
            <person name="Dubchak I."/>
            <person name="Garcia-Fernandez J."/>
            <person name="Gibson-Brown J.J."/>
            <person name="Grigoriev I.V."/>
            <person name="Horton A.C."/>
            <person name="de Jong P.J."/>
            <person name="Jurka J."/>
            <person name="Kapitonov V.V."/>
            <person name="Kohara Y."/>
            <person name="Kuroki Y."/>
            <person name="Lindquist E."/>
            <person name="Lucas S."/>
            <person name="Osoegawa K."/>
            <person name="Pennacchio L.A."/>
            <person name="Salamov A.A."/>
            <person name="Satou Y."/>
            <person name="Sauka-Spengler T."/>
            <person name="Schmutz J."/>
            <person name="Shin-I T."/>
            <person name="Toyoda A."/>
            <person name="Bronner-Fraser M."/>
            <person name="Fujiyama A."/>
            <person name="Holland L.Z."/>
            <person name="Holland P.W.H."/>
            <person name="Satoh N."/>
            <person name="Rokhsar D.S."/>
        </authorList>
    </citation>
    <scope>NUCLEOTIDE SEQUENCE [LARGE SCALE GENOMIC DNA]</scope>
    <source>
        <strain evidence="13">S238N-H82</strain>
        <tissue evidence="13">Testes</tissue>
    </source>
</reference>
<feature type="disulfide bond" evidence="9">
    <location>
        <begin position="304"/>
        <end position="319"/>
    </location>
</feature>
<feature type="region of interest" description="Disordered" evidence="10">
    <location>
        <begin position="1244"/>
        <end position="1277"/>
    </location>
</feature>
<keyword evidence="8" id="KW-0325">Glycoprotein</keyword>
<evidence type="ECO:0000256" key="10">
    <source>
        <dbReference type="SAM" id="MobiDB-lite"/>
    </source>
</evidence>
<keyword evidence="11" id="KW-0732">Signal</keyword>
<dbReference type="GO" id="GO:0016020">
    <property type="term" value="C:membrane"/>
    <property type="evidence" value="ECO:0007669"/>
    <property type="project" value="UniProtKB-SubCell"/>
</dbReference>
<evidence type="ECO:0000256" key="4">
    <source>
        <dbReference type="ARBA" id="ARBA00022989"/>
    </source>
</evidence>
<evidence type="ECO:0000256" key="6">
    <source>
        <dbReference type="ARBA" id="ARBA00023157"/>
    </source>
</evidence>
<keyword evidence="7" id="KW-0675">Receptor</keyword>
<evidence type="ECO:0000259" key="12">
    <source>
        <dbReference type="PROSITE" id="PS50022"/>
    </source>
</evidence>
<dbReference type="SMART" id="SM00192">
    <property type="entry name" value="LDLa"/>
    <property type="match status" value="17"/>
</dbReference>
<keyword evidence="5" id="KW-0472">Membrane</keyword>
<dbReference type="eggNOG" id="KOG1215">
    <property type="taxonomic scope" value="Eukaryota"/>
</dbReference>
<feature type="disulfide bond" evidence="9">
    <location>
        <begin position="127"/>
        <end position="142"/>
    </location>
</feature>
<evidence type="ECO:0000256" key="5">
    <source>
        <dbReference type="ARBA" id="ARBA00023136"/>
    </source>
</evidence>
<evidence type="ECO:0000313" key="13">
    <source>
        <dbReference type="EMBL" id="EEN68014.1"/>
    </source>
</evidence>
<evidence type="ECO:0000256" key="3">
    <source>
        <dbReference type="ARBA" id="ARBA00022737"/>
    </source>
</evidence>
<feature type="signal peptide" evidence="11">
    <location>
        <begin position="1"/>
        <end position="17"/>
    </location>
</feature>
<dbReference type="InterPro" id="IPR023415">
    <property type="entry name" value="LDLR_class-A_CS"/>
</dbReference>
<keyword evidence="4" id="KW-1133">Transmembrane helix</keyword>
<keyword evidence="2" id="KW-0812">Transmembrane</keyword>
<feature type="disulfide bond" evidence="9">
    <location>
        <begin position="1145"/>
        <end position="1160"/>
    </location>
</feature>
<name>C3XV88_BRAFL</name>
<keyword evidence="3" id="KW-0677">Repeat</keyword>
<dbReference type="Pfam" id="PF00754">
    <property type="entry name" value="F5_F8_type_C"/>
    <property type="match status" value="2"/>
</dbReference>
<comment type="caution">
    <text evidence="9">Lacks conserved residue(s) required for the propagation of feature annotation.</text>
</comment>
<feature type="disulfide bond" evidence="9">
    <location>
        <begin position="580"/>
        <end position="592"/>
    </location>
</feature>
<feature type="disulfide bond" evidence="9">
    <location>
        <begin position="1004"/>
        <end position="1019"/>
    </location>
</feature>
<sequence>MLACLVLLVCLLPIADASLILPDSEVECSSSTFKCTTTDTCVPSAYTCDGLRDCPDGSDENCTACPLPGFIKCVSHDVDSCIPPGYQCDGFSHCSDGTDENDCSVCPFPDDIKCGTTSVCIRTSYGCDNYIDCPDGSDEVDCQDPGCGTNFECGTGDCIDSRLQCDGFVDCPDGSEEQDCTFPTCPLGMIECEDGLPFPCIHDALMSTCGITDCHEASDETAMNCISAHSHVRGWDFRECLPQEFECEASSICVPLSRVCDSINDCGDNSDEGCGGRKHYNMLECVFGGFVCHSGMCVPTDRRCDGVEDCDDATDESGCESCAYKGWECGSGECIDPSAVCDGDKDCSSGADEDNCYNATTAFQPFECGGRSVPYSRFCDGRSDCRNGQDEMNCRTRGPWYIIFDLVVPYTLSKISITNDGGDFDTHDVTAFNFQMSASSNPFAWEDVAVVTDVETTDTPQEFGGFSVTSRFWKLLVTETGNGDSNDWQPWLREVGFFGQRIVCDEDQFYCLDGTCLSLALHCDSKTDCSGGEDEERCAGICNSLQLECDSRCLPKYRACDGFQDCSDGRDEENCVTSGCASKQFLCSDGTCLMESQLCDRQTDCSEGEDEDDCGDVPPPGYRLGLASRYIPDAFITASSEYKSDFAPFQARHSPPSTTGYCWVPSPAEDQWLQVYFGKTTDVTGVVISGGGSNWDLGSWVTSFTLAFSMDGASWTPYEGISGSVQVFQGNRDRHNKVSRPLSHPVTSRYIRLYPKAYEGWVAVAMEVYVTNDENAWLNQGGYVPLGVGLDPNDPGLVPKISDYALHASSRADDSLPRHARLNHGQGQQLGACWSPAEDLHTDQWLQIQHDRSYIVAGVITQGAYNLDRWVTSYKLAFRFRQDVPTWNIYTNSEGEEKVFQGNTDSHRYVRNILDRPVQALFTRFYPLTFHNGIAMRVEILTDEITSQFSPCGDDDSSEVFHDSQACDGRVDCSTGTDEDSCDGCAMECLTGLEDPCIPPGWVCDGITDCLDGKDEHRCLQGVSKDCFFSCLNNVPCLPTLHLGDGHWDCTSGEDESPNHVEEALRDHWGTCSHTCPSVYGNTTCVPDVFTCDGDADCLGGEDEQMCDAGTTASSHKGPGEYCPTISCFLPGAPDPYCLPTHLICDGHPDCMSEEDEQGCGGNLGGYVHAPVAMVQGPTGGMTGGQEPTGETTSGEEPTHDNGATTEPTSFKEQEVFAFSKSEFIGNIVVYLFFDDSGCSAEELPKAMEGGGGRESWPSMQPAHPDDDDDLLVGNLD</sequence>
<dbReference type="PANTHER" id="PTHR22722">
    <property type="entry name" value="LOW-DENSITY LIPOPROTEIN RECEPTOR-RELATED PROTEIN 2-RELATED"/>
    <property type="match status" value="1"/>
</dbReference>
<dbReference type="InterPro" id="IPR000421">
    <property type="entry name" value="FA58C"/>
</dbReference>
<feature type="disulfide bond" evidence="9">
    <location>
        <begin position="1092"/>
        <end position="1107"/>
    </location>
</feature>
<gene>
    <name evidence="13" type="ORF">BRAFLDRAFT_86964</name>
</gene>
<feature type="disulfide bond" evidence="9">
    <location>
        <begin position="511"/>
        <end position="529"/>
    </location>
</feature>
<evidence type="ECO:0000256" key="11">
    <source>
        <dbReference type="SAM" id="SignalP"/>
    </source>
</evidence>
<accession>C3XV88</accession>
<dbReference type="Gene3D" id="2.60.120.260">
    <property type="entry name" value="Galactose-binding domain-like"/>
    <property type="match status" value="3"/>
</dbReference>
<feature type="disulfide bond" evidence="9">
    <location>
        <begin position="292"/>
        <end position="310"/>
    </location>
</feature>
<dbReference type="InterPro" id="IPR002172">
    <property type="entry name" value="LDrepeatLR_classA_rpt"/>
</dbReference>
<dbReference type="EMBL" id="GG666468">
    <property type="protein sequence ID" value="EEN68014.1"/>
    <property type="molecule type" value="Genomic_DNA"/>
</dbReference>
<feature type="domain" description="F5/8 type C" evidence="12">
    <location>
        <begin position="617"/>
        <end position="771"/>
    </location>
</feature>
<evidence type="ECO:0000256" key="7">
    <source>
        <dbReference type="ARBA" id="ARBA00023170"/>
    </source>
</evidence>
<dbReference type="Pfam" id="PF00057">
    <property type="entry name" value="Ldl_recept_a"/>
    <property type="match status" value="9"/>
</dbReference>
<feature type="disulfide bond" evidence="9">
    <location>
        <begin position="504"/>
        <end position="516"/>
    </location>
</feature>
<feature type="compositionally biased region" description="Low complexity" evidence="10">
    <location>
        <begin position="1185"/>
        <end position="1196"/>
    </location>
</feature>
<dbReference type="Gene3D" id="4.10.400.10">
    <property type="entry name" value="Low-density Lipoprotein Receptor"/>
    <property type="match status" value="13"/>
</dbReference>
<protein>
    <recommendedName>
        <fullName evidence="12">F5/8 type C domain-containing protein</fullName>
    </recommendedName>
</protein>
<feature type="disulfide bond" evidence="9">
    <location>
        <begin position="165"/>
        <end position="180"/>
    </location>
</feature>
<dbReference type="PROSITE" id="PS50022">
    <property type="entry name" value="FA58C_3"/>
    <property type="match status" value="2"/>
</dbReference>
<comment type="subcellular location">
    <subcellularLocation>
        <location evidence="1">Membrane</location>
        <topology evidence="1">Single-pass membrane protein</topology>
    </subcellularLocation>
</comment>
<feature type="disulfide bond" evidence="9">
    <location>
        <begin position="587"/>
        <end position="605"/>
    </location>
</feature>
<feature type="disulfide bond" evidence="9">
    <location>
        <begin position="523"/>
        <end position="538"/>
    </location>
</feature>